<dbReference type="GO" id="GO:0003729">
    <property type="term" value="F:mRNA binding"/>
    <property type="evidence" value="ECO:0007669"/>
    <property type="project" value="UniProtKB-ARBA"/>
</dbReference>
<evidence type="ECO:0000256" key="4">
    <source>
        <dbReference type="SAM" id="MobiDB-lite"/>
    </source>
</evidence>
<proteinExistence type="inferred from homology"/>
<feature type="compositionally biased region" description="Acidic residues" evidence="4">
    <location>
        <begin position="82"/>
        <end position="98"/>
    </location>
</feature>
<comment type="caution">
    <text evidence="5">The sequence shown here is derived from an EMBL/GenBank/DDBJ whole genome shotgun (WGS) entry which is preliminary data.</text>
</comment>
<reference evidence="5" key="1">
    <citation type="submission" date="2022-04" db="EMBL/GenBank/DDBJ databases">
        <title>A functionally conserved STORR gene fusion in Papaver species that diverged 16.8 million years ago.</title>
        <authorList>
            <person name="Catania T."/>
        </authorList>
    </citation>
    <scope>NUCLEOTIDE SEQUENCE</scope>
    <source>
        <strain evidence="5">S-188037</strain>
    </source>
</reference>
<dbReference type="Gene3D" id="1.25.40.10">
    <property type="entry name" value="Tetratricopeptide repeat domain"/>
    <property type="match status" value="2"/>
</dbReference>
<dbReference type="PANTHER" id="PTHR45717">
    <property type="entry name" value="OS12G0527900 PROTEIN"/>
    <property type="match status" value="1"/>
</dbReference>
<keyword evidence="2" id="KW-0677">Repeat</keyword>
<organism evidence="5 6">
    <name type="scientific">Papaver atlanticum</name>
    <dbReference type="NCBI Taxonomy" id="357466"/>
    <lineage>
        <taxon>Eukaryota</taxon>
        <taxon>Viridiplantae</taxon>
        <taxon>Streptophyta</taxon>
        <taxon>Embryophyta</taxon>
        <taxon>Tracheophyta</taxon>
        <taxon>Spermatophyta</taxon>
        <taxon>Magnoliopsida</taxon>
        <taxon>Ranunculales</taxon>
        <taxon>Papaveraceae</taxon>
        <taxon>Papaveroideae</taxon>
        <taxon>Papaver</taxon>
    </lineage>
</organism>
<dbReference type="InterPro" id="IPR011990">
    <property type="entry name" value="TPR-like_helical_dom_sf"/>
</dbReference>
<dbReference type="EMBL" id="JAJJMB010013564">
    <property type="protein sequence ID" value="KAI3867287.1"/>
    <property type="molecule type" value="Genomic_DNA"/>
</dbReference>
<protein>
    <recommendedName>
        <fullName evidence="7">Pentatricopeptide repeat-containing protein</fullName>
    </recommendedName>
</protein>
<gene>
    <name evidence="5" type="ORF">MKW98_001721</name>
</gene>
<feature type="compositionally biased region" description="Basic and acidic residues" evidence="4">
    <location>
        <begin position="99"/>
        <end position="110"/>
    </location>
</feature>
<keyword evidence="6" id="KW-1185">Reference proteome</keyword>
<evidence type="ECO:0000313" key="6">
    <source>
        <dbReference type="Proteomes" id="UP001202328"/>
    </source>
</evidence>
<dbReference type="GO" id="GO:0005739">
    <property type="term" value="C:mitochondrion"/>
    <property type="evidence" value="ECO:0007669"/>
    <property type="project" value="TreeGrafter"/>
</dbReference>
<evidence type="ECO:0000256" key="3">
    <source>
        <dbReference type="PROSITE-ProRule" id="PRU00708"/>
    </source>
</evidence>
<evidence type="ECO:0000256" key="1">
    <source>
        <dbReference type="ARBA" id="ARBA00007626"/>
    </source>
</evidence>
<dbReference type="SUPFAM" id="SSF48452">
    <property type="entry name" value="TPR-like"/>
    <property type="match status" value="1"/>
</dbReference>
<comment type="similarity">
    <text evidence="1">Belongs to the PPR family. P subfamily.</text>
</comment>
<dbReference type="AlphaFoldDB" id="A0AAD4XA53"/>
<name>A0AAD4XA53_9MAGN</name>
<evidence type="ECO:0008006" key="7">
    <source>
        <dbReference type="Google" id="ProtNLM"/>
    </source>
</evidence>
<dbReference type="Pfam" id="PF01535">
    <property type="entry name" value="PPR"/>
    <property type="match status" value="3"/>
</dbReference>
<evidence type="ECO:0000256" key="2">
    <source>
        <dbReference type="ARBA" id="ARBA00022737"/>
    </source>
</evidence>
<sequence length="591" mass="67448">MFTLRRSSNHLRTRLHFLSAVGAAAAPPQSYHSKSNILHQISQNQPINLHQTQSYHRNFFTFLGSNSQSDAKSNGEEQQLQQEDEGENLEDGFDELDDSSTREENTVSKAEEEEVRTVPFDLFNVVASAPSRDVYAALDKFVEEIKAVEHVKIREVLHNLRKCKMYEFAYQLSNWLESKHLFICEQEKDYATRLDLIAKRRGMALAEKYMKQSIPETCKGETVYGTMLSNYVSVGDVKNAEQVFEKMRDLGFPVSGFVCQQMILLYKKFDKRKIKSVLLLMEENDVKPTRFTYLLLIDLKGEANDIAGMEELVEALKSDGLELDNYIRAVLARHYIVAGFDEKAGKILKEMEGEDLEENHGGCKNLLALYAALGKADEVERIWKVCEADGRADDCLAAISAFGKVGRVEKAEEIFEKRIKSGRNISSKVYLALMNVYVDHKLLAKGEQLVKRMASSGCPINRFVWDTLVKLYVDAGEVEKADAVLQKALQQWDKRKKPPLYKSFHVIMDQYSRRGDIHNTEKIFRHLKQSGYVSKIWDYQSLLQAYIKAKVPAYGLRERMMADNLTPNKFVAGQLAQVNPFKKTAISDLLD</sequence>
<dbReference type="NCBIfam" id="TIGR00756">
    <property type="entry name" value="PPR"/>
    <property type="match status" value="1"/>
</dbReference>
<evidence type="ECO:0000313" key="5">
    <source>
        <dbReference type="EMBL" id="KAI3867287.1"/>
    </source>
</evidence>
<dbReference type="PROSITE" id="PS51375">
    <property type="entry name" value="PPR"/>
    <property type="match status" value="1"/>
</dbReference>
<dbReference type="InterPro" id="IPR002885">
    <property type="entry name" value="PPR_rpt"/>
</dbReference>
<dbReference type="Proteomes" id="UP001202328">
    <property type="component" value="Unassembled WGS sequence"/>
</dbReference>
<feature type="repeat" description="PPR" evidence="3">
    <location>
        <begin position="220"/>
        <end position="254"/>
    </location>
</feature>
<accession>A0AAD4XA53</accession>
<dbReference type="PANTHER" id="PTHR45717:SF15">
    <property type="entry name" value="AGL218WP"/>
    <property type="match status" value="1"/>
</dbReference>
<feature type="region of interest" description="Disordered" evidence="4">
    <location>
        <begin position="66"/>
        <end position="112"/>
    </location>
</feature>